<evidence type="ECO:0000256" key="5">
    <source>
        <dbReference type="ARBA" id="ARBA00022519"/>
    </source>
</evidence>
<dbReference type="CDD" id="cd03257">
    <property type="entry name" value="ABC_NikE_OppD_transporters"/>
    <property type="match status" value="1"/>
</dbReference>
<evidence type="ECO:0000256" key="1">
    <source>
        <dbReference type="ARBA" id="ARBA00004417"/>
    </source>
</evidence>
<dbReference type="Gene3D" id="3.40.50.300">
    <property type="entry name" value="P-loop containing nucleotide triphosphate hydrolases"/>
    <property type="match status" value="1"/>
</dbReference>
<dbReference type="PROSITE" id="PS00211">
    <property type="entry name" value="ABC_TRANSPORTER_1"/>
    <property type="match status" value="1"/>
</dbReference>
<comment type="caution">
    <text evidence="11">The sequence shown here is derived from an EMBL/GenBank/DDBJ whole genome shotgun (WGS) entry which is preliminary data.</text>
</comment>
<sequence length="271" mass="30112">MNSELLTIHQLSIKAPDSTFPLIDNLNLSLQSKQTLAIVGESGSGKSLLAKAMMGLLPKNLQAQGQIYFKNQQISSSSLKKPVGMSLIVQNAMSAFDPLMSLEKQCIESLALRKIFAKHTALSKRDYLQQLALACEQVKLSSDILKRYPNQLSGGQLQRVMLALTLAMDTELIIADEPTTALDAITQFEILPLFKQLVEQKDCSLIFITHDLGLVKELADQIAVLKTGQLVELQAARQLFNQPQHSYTQYLLSMREKLNRALHSIKGESYV</sequence>
<feature type="domain" description="ABC transporter" evidence="10">
    <location>
        <begin position="8"/>
        <end position="252"/>
    </location>
</feature>
<dbReference type="InterPro" id="IPR017871">
    <property type="entry name" value="ABC_transporter-like_CS"/>
</dbReference>
<comment type="similarity">
    <text evidence="2">Belongs to the ABC transporter superfamily.</text>
</comment>
<dbReference type="eggNOG" id="COG0444">
    <property type="taxonomic scope" value="Bacteria"/>
</dbReference>
<accession>I3DFD9</accession>
<dbReference type="AlphaFoldDB" id="I3DFD9"/>
<keyword evidence="5" id="KW-0997">Cell inner membrane</keyword>
<keyword evidence="9" id="KW-0472">Membrane</keyword>
<dbReference type="PATRIC" id="fig|1095749.3.peg.812"/>
<keyword evidence="4" id="KW-1003">Cell membrane</keyword>
<dbReference type="EMBL" id="AJSX01000019">
    <property type="protein sequence ID" value="EIJ70432.1"/>
    <property type="molecule type" value="Genomic_DNA"/>
</dbReference>
<evidence type="ECO:0000313" key="12">
    <source>
        <dbReference type="Proteomes" id="UP000006457"/>
    </source>
</evidence>
<organism evidence="11 12">
    <name type="scientific">Pasteurella bettyae CCUG 2042</name>
    <dbReference type="NCBI Taxonomy" id="1095749"/>
    <lineage>
        <taxon>Bacteria</taxon>
        <taxon>Pseudomonadati</taxon>
        <taxon>Pseudomonadota</taxon>
        <taxon>Gammaproteobacteria</taxon>
        <taxon>Pasteurellales</taxon>
        <taxon>Pasteurellaceae</taxon>
        <taxon>Pasteurella</taxon>
    </lineage>
</organism>
<gene>
    <name evidence="11" type="ORF">HMPREF1052_1488</name>
</gene>
<dbReference type="InterPro" id="IPR050388">
    <property type="entry name" value="ABC_Ni/Peptide_Import"/>
</dbReference>
<evidence type="ECO:0000259" key="10">
    <source>
        <dbReference type="PROSITE" id="PS50893"/>
    </source>
</evidence>
<dbReference type="Proteomes" id="UP000006457">
    <property type="component" value="Unassembled WGS sequence"/>
</dbReference>
<evidence type="ECO:0000256" key="3">
    <source>
        <dbReference type="ARBA" id="ARBA00022448"/>
    </source>
</evidence>
<keyword evidence="3" id="KW-0813">Transport</keyword>
<evidence type="ECO:0000256" key="9">
    <source>
        <dbReference type="ARBA" id="ARBA00023136"/>
    </source>
</evidence>
<evidence type="ECO:0000313" key="11">
    <source>
        <dbReference type="EMBL" id="EIJ70432.1"/>
    </source>
</evidence>
<dbReference type="PANTHER" id="PTHR43297">
    <property type="entry name" value="OLIGOPEPTIDE TRANSPORT ATP-BINDING PROTEIN APPD"/>
    <property type="match status" value="1"/>
</dbReference>
<evidence type="ECO:0000256" key="6">
    <source>
        <dbReference type="ARBA" id="ARBA00022741"/>
    </source>
</evidence>
<dbReference type="PANTHER" id="PTHR43297:SF14">
    <property type="entry name" value="ATPASE AAA-TYPE CORE DOMAIN-CONTAINING PROTEIN"/>
    <property type="match status" value="1"/>
</dbReference>
<dbReference type="SUPFAM" id="SSF52540">
    <property type="entry name" value="P-loop containing nucleoside triphosphate hydrolases"/>
    <property type="match status" value="1"/>
</dbReference>
<name>I3DFD9_9PAST</name>
<comment type="subcellular location">
    <subcellularLocation>
        <location evidence="1">Cell inner membrane</location>
        <topology evidence="1">Peripheral membrane protein</topology>
    </subcellularLocation>
</comment>
<dbReference type="Pfam" id="PF00005">
    <property type="entry name" value="ABC_tran"/>
    <property type="match status" value="1"/>
</dbReference>
<keyword evidence="6" id="KW-0547">Nucleotide-binding</keyword>
<dbReference type="RefSeq" id="WP_005759846.1">
    <property type="nucleotide sequence ID" value="NZ_AJSX01000019.1"/>
</dbReference>
<dbReference type="InterPro" id="IPR003439">
    <property type="entry name" value="ABC_transporter-like_ATP-bd"/>
</dbReference>
<dbReference type="SMART" id="SM00382">
    <property type="entry name" value="AAA"/>
    <property type="match status" value="1"/>
</dbReference>
<evidence type="ECO:0000256" key="8">
    <source>
        <dbReference type="ARBA" id="ARBA00022967"/>
    </source>
</evidence>
<evidence type="ECO:0000256" key="7">
    <source>
        <dbReference type="ARBA" id="ARBA00022840"/>
    </source>
</evidence>
<evidence type="ECO:0000256" key="2">
    <source>
        <dbReference type="ARBA" id="ARBA00005417"/>
    </source>
</evidence>
<dbReference type="GO" id="GO:0005524">
    <property type="term" value="F:ATP binding"/>
    <property type="evidence" value="ECO:0007669"/>
    <property type="project" value="UniProtKB-KW"/>
</dbReference>
<proteinExistence type="inferred from homology"/>
<dbReference type="GO" id="GO:0016887">
    <property type="term" value="F:ATP hydrolysis activity"/>
    <property type="evidence" value="ECO:0007669"/>
    <property type="project" value="InterPro"/>
</dbReference>
<dbReference type="OrthoDB" id="6849577at2"/>
<dbReference type="PROSITE" id="PS50893">
    <property type="entry name" value="ABC_TRANSPORTER_2"/>
    <property type="match status" value="1"/>
</dbReference>
<dbReference type="GO" id="GO:0005886">
    <property type="term" value="C:plasma membrane"/>
    <property type="evidence" value="ECO:0007669"/>
    <property type="project" value="UniProtKB-SubCell"/>
</dbReference>
<keyword evidence="7" id="KW-0067">ATP-binding</keyword>
<dbReference type="InterPro" id="IPR003593">
    <property type="entry name" value="AAA+_ATPase"/>
</dbReference>
<protein>
    <submittedName>
        <fullName evidence="11">Oligopeptide/dipeptide transporter, C-terminal domain protein</fullName>
    </submittedName>
</protein>
<keyword evidence="8" id="KW-1278">Translocase</keyword>
<reference evidence="11 12" key="1">
    <citation type="submission" date="2012-03" db="EMBL/GenBank/DDBJ databases">
        <authorList>
            <person name="Harkins D.M."/>
            <person name="Madupu R."/>
            <person name="Durkin A.S."/>
            <person name="Torralba M."/>
            <person name="Methe B."/>
            <person name="Sutton G.G."/>
            <person name="Nelson K.E."/>
        </authorList>
    </citation>
    <scope>NUCLEOTIDE SEQUENCE [LARGE SCALE GENOMIC DNA]</scope>
    <source>
        <strain evidence="11 12">CCUG 2042</strain>
    </source>
</reference>
<dbReference type="InterPro" id="IPR027417">
    <property type="entry name" value="P-loop_NTPase"/>
</dbReference>
<keyword evidence="12" id="KW-1185">Reference proteome</keyword>
<evidence type="ECO:0000256" key="4">
    <source>
        <dbReference type="ARBA" id="ARBA00022475"/>
    </source>
</evidence>